<comment type="caution">
    <text evidence="2">The sequence shown here is derived from an EMBL/GenBank/DDBJ whole genome shotgun (WGS) entry which is preliminary data.</text>
</comment>
<keyword evidence="3" id="KW-1185">Reference proteome</keyword>
<name>A0ABS0KCL9_9ACTN</name>
<organism evidence="2 3">
    <name type="scientific">Micromonospora vinacea</name>
    <dbReference type="NCBI Taxonomy" id="709878"/>
    <lineage>
        <taxon>Bacteria</taxon>
        <taxon>Bacillati</taxon>
        <taxon>Actinomycetota</taxon>
        <taxon>Actinomycetes</taxon>
        <taxon>Micromonosporales</taxon>
        <taxon>Micromonosporaceae</taxon>
        <taxon>Micromonospora</taxon>
    </lineage>
</organism>
<evidence type="ECO:0000256" key="1">
    <source>
        <dbReference type="SAM" id="MobiDB-lite"/>
    </source>
</evidence>
<dbReference type="RefSeq" id="WP_196924155.1">
    <property type="nucleotide sequence ID" value="NZ_JADOTY010000001.1"/>
</dbReference>
<reference evidence="2 3" key="1">
    <citation type="submission" date="2020-11" db="EMBL/GenBank/DDBJ databases">
        <title>Sequencing the genomes of 1000 actinobacteria strains.</title>
        <authorList>
            <person name="Klenk H.-P."/>
        </authorList>
    </citation>
    <scope>NUCLEOTIDE SEQUENCE [LARGE SCALE GENOMIC DNA]</scope>
    <source>
        <strain evidence="2 3">DSM 101695</strain>
    </source>
</reference>
<evidence type="ECO:0000313" key="3">
    <source>
        <dbReference type="Proteomes" id="UP000631791"/>
    </source>
</evidence>
<sequence length="58" mass="6356">MNTVPQNDEAHRGLVNPPWPAGRYQLLDRNSDPAGTSPGFLTRRCSTGPTTHYCKEGS</sequence>
<feature type="region of interest" description="Disordered" evidence="1">
    <location>
        <begin position="1"/>
        <end position="58"/>
    </location>
</feature>
<protein>
    <submittedName>
        <fullName evidence="2">Uncharacterized protein</fullName>
    </submittedName>
</protein>
<proteinExistence type="predicted"/>
<dbReference type="Proteomes" id="UP000631791">
    <property type="component" value="Unassembled WGS sequence"/>
</dbReference>
<dbReference type="EMBL" id="JADOTY010000001">
    <property type="protein sequence ID" value="MBG6105923.1"/>
    <property type="molecule type" value="Genomic_DNA"/>
</dbReference>
<evidence type="ECO:0000313" key="2">
    <source>
        <dbReference type="EMBL" id="MBG6105923.1"/>
    </source>
</evidence>
<gene>
    <name evidence="2" type="ORF">IW249_006337</name>
</gene>
<accession>A0ABS0KCL9</accession>